<evidence type="ECO:0000313" key="6">
    <source>
        <dbReference type="Proteomes" id="UP000500953"/>
    </source>
</evidence>
<dbReference type="Proteomes" id="UP000500953">
    <property type="component" value="Chromosome"/>
</dbReference>
<evidence type="ECO:0000256" key="1">
    <source>
        <dbReference type="ARBA" id="ARBA00022676"/>
    </source>
</evidence>
<evidence type="ECO:0000256" key="3">
    <source>
        <dbReference type="SAM" id="MobiDB-lite"/>
    </source>
</evidence>
<name>A0A6G9Z9H8_9NOCA</name>
<keyword evidence="1" id="KW-0328">Glycosyltransferase</keyword>
<feature type="compositionally biased region" description="Basic residues" evidence="3">
    <location>
        <begin position="687"/>
        <end position="700"/>
    </location>
</feature>
<dbReference type="PANTHER" id="PTHR12526:SF510">
    <property type="entry name" value="D-INOSITOL 3-PHOSPHATE GLYCOSYLTRANSFERASE"/>
    <property type="match status" value="1"/>
</dbReference>
<protein>
    <submittedName>
        <fullName evidence="5">Glycosyltransferase</fullName>
    </submittedName>
</protein>
<proteinExistence type="predicted"/>
<feature type="compositionally biased region" description="Basic residues" evidence="3">
    <location>
        <begin position="757"/>
        <end position="769"/>
    </location>
</feature>
<dbReference type="AlphaFoldDB" id="A0A6G9Z9H8"/>
<evidence type="ECO:0000259" key="4">
    <source>
        <dbReference type="Pfam" id="PF00534"/>
    </source>
</evidence>
<dbReference type="EMBL" id="CP046173">
    <property type="protein sequence ID" value="QIS21673.1"/>
    <property type="molecule type" value="Genomic_DNA"/>
</dbReference>
<feature type="region of interest" description="Disordered" evidence="3">
    <location>
        <begin position="652"/>
        <end position="788"/>
    </location>
</feature>
<evidence type="ECO:0000256" key="2">
    <source>
        <dbReference type="ARBA" id="ARBA00022679"/>
    </source>
</evidence>
<accession>A0A6G9Z9H8</accession>
<dbReference type="CDD" id="cd03801">
    <property type="entry name" value="GT4_PimA-like"/>
    <property type="match status" value="1"/>
</dbReference>
<dbReference type="InterPro" id="IPR001296">
    <property type="entry name" value="Glyco_trans_1"/>
</dbReference>
<sequence>MTGRPTVVVAVHDGFYGCGTGAGYANHGFLHTLLALLPKGIHLAVLPVRMAADSPEYHPDWHRRVRALLHDRDVSIHPIDNGTGGRDRWGVLDNFRRCSVHAADRIRHDILPRAGRVLIVAFDVPFFGLGALLPPAVRRHLIVVPRSSGLLHAPHDTERIAWERDSLHAGLSAGTRIGVISPYMRRHLHEDYGIPHGALREFADGLCAVDWRRLTGPATDIGIDLPGEFVFTMGRAEPYKGFEDLLEAVAILRGRRKHVPHLVFAATTETSRPTDYQRHLAARIAELGIDATIVHRFTPAVPRILTHPGIRAVIVPSRAEPFGRIPMEAFAASAGPVVTTTAHGLSGQITDGVTGFTCPPGAPDALAAALSRALALDSRRRRTMLRRARAHALHHYDHEAMVRGVLTESAPWLMRAGRENDRLRLPSCARSIVTAGGSVQARPSVKVPIGLQARHWNTIRPERRVLVVAHHVTSLLRLVDMLTVFDSDPRVQLVFSWNGSDPFVDGIDECLGRLGAMVIPWHQAINTEFDLAIAANHGGLTEISADLIILPHGAGYTKNSPGEPESRRAGEPESRRAGEPESRRAGEPESRRAGEPVRVRAVAGVAVVQRPSDRVGAGARARIGVGAAAGTHPGGGRDRRRGGRSRIRSYARQSASAHALSPGTGCGAPPETDRRLHHLVRPLTARHLAHPVPRTHRLPAARRVSNSRPRPPQCLARPRHPPGEYLAGRRPPRRAHADRPHRGLAGRPAGRGPDSRRPRRHHLLRRSRRSTGPARHLPRQRRGPRLGR</sequence>
<organism evidence="5 6">
    <name type="scientific">Nocardia terpenica</name>
    <dbReference type="NCBI Taxonomy" id="455432"/>
    <lineage>
        <taxon>Bacteria</taxon>
        <taxon>Bacillati</taxon>
        <taxon>Actinomycetota</taxon>
        <taxon>Actinomycetes</taxon>
        <taxon>Mycobacteriales</taxon>
        <taxon>Nocardiaceae</taxon>
        <taxon>Nocardia</taxon>
    </lineage>
</organism>
<feature type="compositionally biased region" description="Low complexity" evidence="3">
    <location>
        <begin position="743"/>
        <end position="752"/>
    </location>
</feature>
<dbReference type="PANTHER" id="PTHR12526">
    <property type="entry name" value="GLYCOSYLTRANSFERASE"/>
    <property type="match status" value="1"/>
</dbReference>
<reference evidence="5 6" key="1">
    <citation type="journal article" date="2019" name="ACS Chem. Biol.">
        <title>Identification and Mobilization of a Cryptic Antibiotic Biosynthesis Gene Locus from a Human-Pathogenic Nocardia Isolate.</title>
        <authorList>
            <person name="Herisse M."/>
            <person name="Ishida K."/>
            <person name="Porter J.L."/>
            <person name="Howden B."/>
            <person name="Hertweck C."/>
            <person name="Stinear T.P."/>
            <person name="Pidot S.J."/>
        </authorList>
    </citation>
    <scope>NUCLEOTIDE SEQUENCE [LARGE SCALE GENOMIC DNA]</scope>
    <source>
        <strain evidence="5 6">AUSMDU00012715</strain>
    </source>
</reference>
<gene>
    <name evidence="5" type="ORF">F6W96_28375</name>
</gene>
<dbReference type="Gene3D" id="3.40.50.2000">
    <property type="entry name" value="Glycogen Phosphorylase B"/>
    <property type="match status" value="1"/>
</dbReference>
<feature type="compositionally biased region" description="Basic and acidic residues" evidence="3">
    <location>
        <begin position="564"/>
        <end position="597"/>
    </location>
</feature>
<feature type="domain" description="Glycosyl transferase family 1" evidence="4">
    <location>
        <begin position="223"/>
        <end position="382"/>
    </location>
</feature>
<feature type="compositionally biased region" description="Basic residues" evidence="3">
    <location>
        <begin position="776"/>
        <end position="788"/>
    </location>
</feature>
<keyword evidence="2 5" id="KW-0808">Transferase</keyword>
<dbReference type="GO" id="GO:0016757">
    <property type="term" value="F:glycosyltransferase activity"/>
    <property type="evidence" value="ECO:0007669"/>
    <property type="project" value="UniProtKB-KW"/>
</dbReference>
<evidence type="ECO:0000313" key="5">
    <source>
        <dbReference type="EMBL" id="QIS21673.1"/>
    </source>
</evidence>
<dbReference type="SUPFAM" id="SSF53756">
    <property type="entry name" value="UDP-Glycosyltransferase/glycogen phosphorylase"/>
    <property type="match status" value="1"/>
</dbReference>
<feature type="region of interest" description="Disordered" evidence="3">
    <location>
        <begin position="555"/>
        <end position="597"/>
    </location>
</feature>
<dbReference type="Pfam" id="PF00534">
    <property type="entry name" value="Glycos_transf_1"/>
    <property type="match status" value="1"/>
</dbReference>